<sequence>MDFSNYKNSLNIIIERLEIIKGSIKTEESTKTSLVLPVFQALGYDIFNPLEFTPEYIADVGIKKGEKVDYAIIENGNPTILIEVKSIDKSLQKHDSQLFRYFGTSNAKIGILTNGDEYRFFTDLDEPNKMDSIPFLSFCLSTIEEGHITELSKFHKDNFDITSISKSALDLKYLGLIKHFLHREFNIPSEELVSIILNSFYEGRKTSSIIEKFTPMVKRGMRQFITDEVNNKLSAALNSSVRQSEANDLTEKSTELNEKNKDDIVTTEEEIAAYTIAKLILKDSLDLNRVFYRDNRSYFNVLIDDNNRKWVFRLYVNNIRKFIVFNDSEKTELEIMDTIDIYKHKDKIIEVANNLINIV</sequence>
<evidence type="ECO:0000259" key="1">
    <source>
        <dbReference type="Pfam" id="PF04313"/>
    </source>
</evidence>
<reference evidence="2 3" key="1">
    <citation type="submission" date="2020-03" db="EMBL/GenBank/DDBJ databases">
        <title>Soil Listeria distribution.</title>
        <authorList>
            <person name="Liao J."/>
            <person name="Wiedmann M."/>
        </authorList>
    </citation>
    <scope>NUCLEOTIDE SEQUENCE [LARGE SCALE GENOMIC DNA]</scope>
    <source>
        <strain evidence="2 3">FSL L7-0072</strain>
    </source>
</reference>
<dbReference type="Pfam" id="PF04313">
    <property type="entry name" value="HSDR_N"/>
    <property type="match status" value="1"/>
</dbReference>
<keyword evidence="2" id="KW-0378">Hydrolase</keyword>
<dbReference type="GO" id="GO:0003677">
    <property type="term" value="F:DNA binding"/>
    <property type="evidence" value="ECO:0007669"/>
    <property type="project" value="UniProtKB-KW"/>
</dbReference>
<dbReference type="GO" id="GO:0005524">
    <property type="term" value="F:ATP binding"/>
    <property type="evidence" value="ECO:0007669"/>
    <property type="project" value="UniProtKB-KW"/>
</dbReference>
<dbReference type="InterPro" id="IPR017035">
    <property type="entry name" value="UCP035009_HsdR_All3000-type"/>
</dbReference>
<evidence type="ECO:0000313" key="3">
    <source>
        <dbReference type="Proteomes" id="UP000558070"/>
    </source>
</evidence>
<keyword evidence="2" id="KW-0540">Nuclease</keyword>
<keyword evidence="2" id="KW-0255">Endonuclease</keyword>
<feature type="domain" description="Restriction endonuclease type I HsdR N-terminal" evidence="1">
    <location>
        <begin position="64"/>
        <end position="128"/>
    </location>
</feature>
<dbReference type="GO" id="GO:0009307">
    <property type="term" value="P:DNA restriction-modification system"/>
    <property type="evidence" value="ECO:0007669"/>
    <property type="project" value="UniProtKB-KW"/>
</dbReference>
<name>A0A7X0ZK51_9LIST</name>
<dbReference type="GO" id="GO:0009035">
    <property type="term" value="F:type I site-specific deoxyribonuclease activity"/>
    <property type="evidence" value="ECO:0007669"/>
    <property type="project" value="UniProtKB-EC"/>
</dbReference>
<evidence type="ECO:0000313" key="2">
    <source>
        <dbReference type="EMBL" id="MBC2288806.1"/>
    </source>
</evidence>
<comment type="caution">
    <text evidence="2">The sequence shown here is derived from an EMBL/GenBank/DDBJ whole genome shotgun (WGS) entry which is preliminary data.</text>
</comment>
<protein>
    <submittedName>
        <fullName evidence="2">Endonuclease</fullName>
    </submittedName>
</protein>
<gene>
    <name evidence="2" type="ORF">HCB47_14400</name>
</gene>
<dbReference type="EMBL" id="JAARZO010000007">
    <property type="protein sequence ID" value="MBC2288806.1"/>
    <property type="molecule type" value="Genomic_DNA"/>
</dbReference>
<proteinExistence type="predicted"/>
<dbReference type="Proteomes" id="UP000558070">
    <property type="component" value="Unassembled WGS sequence"/>
</dbReference>
<organism evidence="2 3">
    <name type="scientific">Listeria farberi</name>
    <dbReference type="NCBI Taxonomy" id="2713500"/>
    <lineage>
        <taxon>Bacteria</taxon>
        <taxon>Bacillati</taxon>
        <taxon>Bacillota</taxon>
        <taxon>Bacilli</taxon>
        <taxon>Bacillales</taxon>
        <taxon>Listeriaceae</taxon>
        <taxon>Listeria</taxon>
    </lineage>
</organism>
<dbReference type="AlphaFoldDB" id="A0A7X0ZK51"/>
<accession>A0A7X0ZK51</accession>
<dbReference type="RefSeq" id="WP_185608217.1">
    <property type="nucleotide sequence ID" value="NZ_JAARZO010000007.1"/>
</dbReference>
<dbReference type="InterPro" id="IPR007409">
    <property type="entry name" value="Restrct_endonuc_type1_HsdR_N"/>
</dbReference>
<dbReference type="PIRSF" id="PIRSF035009">
    <property type="entry name" value="UCP035009_HSDR_N"/>
    <property type="match status" value="1"/>
</dbReference>